<name>A0AAV4T9G6_CAEEX</name>
<comment type="caution">
    <text evidence="1">The sequence shown here is derived from an EMBL/GenBank/DDBJ whole genome shotgun (WGS) entry which is preliminary data.</text>
</comment>
<sequence>MTKGTNTKTYLQHQRVIFCAHSPPTKIPQISRANALPDSLILAALRYLLRLRKLISSPPKIVYRHRPQPTSKSKTKLISKTLFLDCVLKEVVRKF</sequence>
<keyword evidence="2" id="KW-1185">Reference proteome</keyword>
<evidence type="ECO:0000313" key="1">
    <source>
        <dbReference type="EMBL" id="GIY42700.1"/>
    </source>
</evidence>
<dbReference type="EMBL" id="BPLR01010885">
    <property type="protein sequence ID" value="GIY42700.1"/>
    <property type="molecule type" value="Genomic_DNA"/>
</dbReference>
<reference evidence="1 2" key="1">
    <citation type="submission" date="2021-06" db="EMBL/GenBank/DDBJ databases">
        <title>Caerostris extrusa draft genome.</title>
        <authorList>
            <person name="Kono N."/>
            <person name="Arakawa K."/>
        </authorList>
    </citation>
    <scope>NUCLEOTIDE SEQUENCE [LARGE SCALE GENOMIC DNA]</scope>
</reference>
<protein>
    <submittedName>
        <fullName evidence="1">Uncharacterized protein</fullName>
    </submittedName>
</protein>
<accession>A0AAV4T9G6</accession>
<proteinExistence type="predicted"/>
<gene>
    <name evidence="1" type="ORF">CEXT_733361</name>
</gene>
<evidence type="ECO:0000313" key="2">
    <source>
        <dbReference type="Proteomes" id="UP001054945"/>
    </source>
</evidence>
<dbReference type="AlphaFoldDB" id="A0AAV4T9G6"/>
<organism evidence="1 2">
    <name type="scientific">Caerostris extrusa</name>
    <name type="common">Bark spider</name>
    <name type="synonym">Caerostris bankana</name>
    <dbReference type="NCBI Taxonomy" id="172846"/>
    <lineage>
        <taxon>Eukaryota</taxon>
        <taxon>Metazoa</taxon>
        <taxon>Ecdysozoa</taxon>
        <taxon>Arthropoda</taxon>
        <taxon>Chelicerata</taxon>
        <taxon>Arachnida</taxon>
        <taxon>Araneae</taxon>
        <taxon>Araneomorphae</taxon>
        <taxon>Entelegynae</taxon>
        <taxon>Araneoidea</taxon>
        <taxon>Araneidae</taxon>
        <taxon>Caerostris</taxon>
    </lineage>
</organism>
<dbReference type="Proteomes" id="UP001054945">
    <property type="component" value="Unassembled WGS sequence"/>
</dbReference>